<dbReference type="SUPFAM" id="SSF82114">
    <property type="entry name" value="Riboflavin kinase-like"/>
    <property type="match status" value="1"/>
</dbReference>
<dbReference type="InterPro" id="IPR029063">
    <property type="entry name" value="SAM-dependent_MTases_sf"/>
</dbReference>
<dbReference type="InterPro" id="IPR023602">
    <property type="entry name" value="Riboflavin_kinase_CTP-dep"/>
</dbReference>
<dbReference type="GO" id="GO:0008168">
    <property type="term" value="F:methyltransferase activity"/>
    <property type="evidence" value="ECO:0007669"/>
    <property type="project" value="UniProtKB-KW"/>
</dbReference>
<keyword evidence="4" id="KW-0547">Nucleotide-binding</keyword>
<dbReference type="Gene3D" id="2.40.30.30">
    <property type="entry name" value="Riboflavin kinase-like"/>
    <property type="match status" value="1"/>
</dbReference>
<dbReference type="Gene3D" id="3.40.50.150">
    <property type="entry name" value="Vaccinia Virus protein VP39"/>
    <property type="match status" value="1"/>
</dbReference>
<dbReference type="OrthoDB" id="3366024at2"/>
<dbReference type="GO" id="GO:0000166">
    <property type="term" value="F:nucleotide binding"/>
    <property type="evidence" value="ECO:0007669"/>
    <property type="project" value="UniProtKB-KW"/>
</dbReference>
<proteinExistence type="predicted"/>
<evidence type="ECO:0000313" key="6">
    <source>
        <dbReference type="EMBL" id="SFD14329.1"/>
    </source>
</evidence>
<dbReference type="GO" id="GO:0032259">
    <property type="term" value="P:methylation"/>
    <property type="evidence" value="ECO:0007669"/>
    <property type="project" value="UniProtKB-KW"/>
</dbReference>
<dbReference type="GO" id="GO:0009231">
    <property type="term" value="P:riboflavin biosynthetic process"/>
    <property type="evidence" value="ECO:0007669"/>
    <property type="project" value="InterPro"/>
</dbReference>
<feature type="domain" description="Riboflavin kinase" evidence="5">
    <location>
        <begin position="211"/>
        <end position="306"/>
    </location>
</feature>
<organism evidence="6 7">
    <name type="scientific">Streptomyces aidingensis</name>
    <dbReference type="NCBI Taxonomy" id="910347"/>
    <lineage>
        <taxon>Bacteria</taxon>
        <taxon>Bacillati</taxon>
        <taxon>Actinomycetota</taxon>
        <taxon>Actinomycetes</taxon>
        <taxon>Kitasatosporales</taxon>
        <taxon>Streptomycetaceae</taxon>
        <taxon>Streptomyces</taxon>
    </lineage>
</organism>
<protein>
    <submittedName>
        <fullName evidence="6">Methyltransferase domain-containing protein</fullName>
    </submittedName>
</protein>
<accession>A0A1I1PWW9</accession>
<dbReference type="STRING" id="910347.SAMN05421773_110109"/>
<dbReference type="RefSeq" id="WP_093839948.1">
    <property type="nucleotide sequence ID" value="NZ_FOLM01000010.1"/>
</dbReference>
<dbReference type="AlphaFoldDB" id="A0A1I1PWW9"/>
<sequence>MTSYQPVWRGGQAVAEGERECADRWEPIREVLAAVEQPFTVLDLGAAQGYFSARAAEEFGCRVSAIDSDRAVAQAASSLVTPYVRRVDASGLRHMARHDVVLALSVLHHFGDWRAVLRQVRACRRWAVVEVPHPGERWLRSAAARHQLAAIHDAVAAVAERRLGEFERTGRDGSRHMRPMYLLRGTVRTVEGEVFGGSGTCSRKLRPHLHAAGLDRELGYQPFPGSLNLRCKEPPVLGAPAVNWPGRVGGKSRPYWFWEAWVGKLAVHAMDPAGRGHGPDCIEVVAPVRLRDRLSLADGDTVRLDVETTEKGADHG</sequence>
<dbReference type="GO" id="GO:0008531">
    <property type="term" value="F:riboflavin kinase activity"/>
    <property type="evidence" value="ECO:0007669"/>
    <property type="project" value="InterPro"/>
</dbReference>
<dbReference type="SUPFAM" id="SSF53335">
    <property type="entry name" value="S-adenosyl-L-methionine-dependent methyltransferases"/>
    <property type="match status" value="1"/>
</dbReference>
<keyword evidence="3 6" id="KW-0808">Transferase</keyword>
<reference evidence="6 7" key="1">
    <citation type="submission" date="2016-10" db="EMBL/GenBank/DDBJ databases">
        <authorList>
            <person name="de Groot N.N."/>
        </authorList>
    </citation>
    <scope>NUCLEOTIDE SEQUENCE [LARGE SCALE GENOMIC DNA]</scope>
    <source>
        <strain evidence="6 7">CGMCC 4.5739</strain>
    </source>
</reference>
<evidence type="ECO:0000256" key="1">
    <source>
        <dbReference type="ARBA" id="ARBA00022630"/>
    </source>
</evidence>
<keyword evidence="7" id="KW-1185">Reference proteome</keyword>
<dbReference type="Proteomes" id="UP000199207">
    <property type="component" value="Unassembled WGS sequence"/>
</dbReference>
<dbReference type="Pfam" id="PF01982">
    <property type="entry name" value="CTP-dep_RFKase"/>
    <property type="match status" value="1"/>
</dbReference>
<gene>
    <name evidence="6" type="ORF">SAMN05421773_110109</name>
</gene>
<keyword evidence="2" id="KW-0288">FMN</keyword>
<name>A0A1I1PWW9_9ACTN</name>
<evidence type="ECO:0000259" key="5">
    <source>
        <dbReference type="Pfam" id="PF01982"/>
    </source>
</evidence>
<evidence type="ECO:0000313" key="7">
    <source>
        <dbReference type="Proteomes" id="UP000199207"/>
    </source>
</evidence>
<keyword evidence="1" id="KW-0285">Flavoprotein</keyword>
<evidence type="ECO:0000256" key="3">
    <source>
        <dbReference type="ARBA" id="ARBA00022679"/>
    </source>
</evidence>
<dbReference type="Pfam" id="PF13489">
    <property type="entry name" value="Methyltransf_23"/>
    <property type="match status" value="1"/>
</dbReference>
<evidence type="ECO:0000256" key="2">
    <source>
        <dbReference type="ARBA" id="ARBA00022643"/>
    </source>
</evidence>
<dbReference type="InterPro" id="IPR023465">
    <property type="entry name" value="Riboflavin_kinase_dom_sf"/>
</dbReference>
<dbReference type="CDD" id="cd02440">
    <property type="entry name" value="AdoMet_MTases"/>
    <property type="match status" value="1"/>
</dbReference>
<keyword evidence="6" id="KW-0489">Methyltransferase</keyword>
<evidence type="ECO:0000256" key="4">
    <source>
        <dbReference type="ARBA" id="ARBA00022741"/>
    </source>
</evidence>
<dbReference type="EMBL" id="FOLM01000010">
    <property type="protein sequence ID" value="SFD14329.1"/>
    <property type="molecule type" value="Genomic_DNA"/>
</dbReference>